<evidence type="ECO:0000313" key="2">
    <source>
        <dbReference type="EMBL" id="RCW63303.1"/>
    </source>
</evidence>
<comment type="caution">
    <text evidence="2">The sequence shown here is derived from an EMBL/GenBank/DDBJ whole genome shotgun (WGS) entry which is preliminary data.</text>
</comment>
<accession>A0A368X5T5</accession>
<name>A0A368X5T5_MARNT</name>
<reference evidence="2 3" key="1">
    <citation type="submission" date="2018-07" db="EMBL/GenBank/DDBJ databases">
        <title>Freshwater and sediment microbial communities from various areas in North America, analyzing microbe dynamics in response to fracking.</title>
        <authorList>
            <person name="Lamendella R."/>
        </authorList>
    </citation>
    <scope>NUCLEOTIDE SEQUENCE [LARGE SCALE GENOMIC DNA]</scope>
    <source>
        <strain evidence="2 3">105B</strain>
    </source>
</reference>
<dbReference type="RefSeq" id="WP_114435337.1">
    <property type="nucleotide sequence ID" value="NZ_QPJI01000019.1"/>
</dbReference>
<feature type="transmembrane region" description="Helical" evidence="1">
    <location>
        <begin position="109"/>
        <end position="137"/>
    </location>
</feature>
<dbReference type="EMBL" id="QPJI01000019">
    <property type="protein sequence ID" value="RCW63303.1"/>
    <property type="molecule type" value="Genomic_DNA"/>
</dbReference>
<proteinExistence type="predicted"/>
<dbReference type="AlphaFoldDB" id="A0A368X5T5"/>
<feature type="transmembrane region" description="Helical" evidence="1">
    <location>
        <begin position="183"/>
        <end position="202"/>
    </location>
</feature>
<sequence length="206" mass="23485">MNKPLLITIFLVALEVLFIAALLPGRWSEQAMQREAQMIESVSGRDHRDQILSTATDWYTRTLIQTGVWQSMFNMLIPDDSLREKSVVKADGWFKIVDDRLTSIQQSVYLVYVRISLLVSWLPYVPLLLIPAVWDGLMTWKIKKTNFDYASPVLHRYALRGSMVMVMVSFAIFMMPIPIAPFYIPAALMFSVVAIGIAAGNLQKRI</sequence>
<dbReference type="Proteomes" id="UP000253647">
    <property type="component" value="Unassembled WGS sequence"/>
</dbReference>
<keyword evidence="1" id="KW-0812">Transmembrane</keyword>
<dbReference type="InterPro" id="IPR022266">
    <property type="entry name" value="DtrJ-like"/>
</dbReference>
<gene>
    <name evidence="2" type="ORF">DET61_11973</name>
</gene>
<evidence type="ECO:0000313" key="3">
    <source>
        <dbReference type="Proteomes" id="UP000253647"/>
    </source>
</evidence>
<evidence type="ECO:0000256" key="1">
    <source>
        <dbReference type="SAM" id="Phobius"/>
    </source>
</evidence>
<dbReference type="Pfam" id="PF14348">
    <property type="entry name" value="DtrJ-like"/>
    <property type="match status" value="1"/>
</dbReference>
<organism evidence="2 3">
    <name type="scientific">Marinobacter nauticus</name>
    <name type="common">Marinobacter hydrocarbonoclasticus</name>
    <name type="synonym">Marinobacter aquaeolei</name>
    <dbReference type="NCBI Taxonomy" id="2743"/>
    <lineage>
        <taxon>Bacteria</taxon>
        <taxon>Pseudomonadati</taxon>
        <taxon>Pseudomonadota</taxon>
        <taxon>Gammaproteobacteria</taxon>
        <taxon>Pseudomonadales</taxon>
        <taxon>Marinobacteraceae</taxon>
        <taxon>Marinobacter</taxon>
    </lineage>
</organism>
<keyword evidence="1" id="KW-1133">Transmembrane helix</keyword>
<feature type="transmembrane region" description="Helical" evidence="1">
    <location>
        <begin position="157"/>
        <end position="177"/>
    </location>
</feature>
<keyword evidence="1" id="KW-0472">Membrane</keyword>
<protein>
    <submittedName>
        <fullName evidence="2">Uncharacterized protein DUF4400</fullName>
    </submittedName>
</protein>